<gene>
    <name evidence="11" type="ORF">D9V41_00085</name>
</gene>
<dbReference type="Proteomes" id="UP000282515">
    <property type="component" value="Unassembled WGS sequence"/>
</dbReference>
<evidence type="ECO:0000256" key="3">
    <source>
        <dbReference type="ARBA" id="ARBA00022475"/>
    </source>
</evidence>
<dbReference type="GO" id="GO:0015188">
    <property type="term" value="F:L-isoleucine transmembrane transporter activity"/>
    <property type="evidence" value="ECO:0007669"/>
    <property type="project" value="TreeGrafter"/>
</dbReference>
<organism evidence="11 12">
    <name type="scientific">Aeromicrobium phragmitis</name>
    <dbReference type="NCBI Taxonomy" id="2478914"/>
    <lineage>
        <taxon>Bacteria</taxon>
        <taxon>Bacillati</taxon>
        <taxon>Actinomycetota</taxon>
        <taxon>Actinomycetes</taxon>
        <taxon>Propionibacteriales</taxon>
        <taxon>Nocardioidaceae</taxon>
        <taxon>Aeromicrobium</taxon>
    </lineage>
</organism>
<evidence type="ECO:0000256" key="1">
    <source>
        <dbReference type="ARBA" id="ARBA00004651"/>
    </source>
</evidence>
<dbReference type="GO" id="GO:1903806">
    <property type="term" value="P:L-isoleucine import across plasma membrane"/>
    <property type="evidence" value="ECO:0007669"/>
    <property type="project" value="TreeGrafter"/>
</dbReference>
<feature type="transmembrane region" description="Helical" evidence="10">
    <location>
        <begin position="34"/>
        <end position="51"/>
    </location>
</feature>
<dbReference type="OrthoDB" id="9807115at2"/>
<feature type="transmembrane region" description="Helical" evidence="10">
    <location>
        <begin position="129"/>
        <end position="155"/>
    </location>
</feature>
<reference evidence="11 12" key="1">
    <citation type="submission" date="2018-10" db="EMBL/GenBank/DDBJ databases">
        <title>Aeromicrobium sp. 9W16Y-2 whole genome shotgun sequence.</title>
        <authorList>
            <person name="Li F."/>
        </authorList>
    </citation>
    <scope>NUCLEOTIDE SEQUENCE [LARGE SCALE GENOMIC DNA]</scope>
    <source>
        <strain evidence="11 12">9W16Y-2</strain>
    </source>
</reference>
<dbReference type="Pfam" id="PF02653">
    <property type="entry name" value="BPD_transp_2"/>
    <property type="match status" value="1"/>
</dbReference>
<evidence type="ECO:0000256" key="10">
    <source>
        <dbReference type="SAM" id="Phobius"/>
    </source>
</evidence>
<keyword evidence="12" id="KW-1185">Reference proteome</keyword>
<dbReference type="InterPro" id="IPR052157">
    <property type="entry name" value="BCAA_transport_permease"/>
</dbReference>
<feature type="transmembrane region" description="Helical" evidence="10">
    <location>
        <begin position="6"/>
        <end position="27"/>
    </location>
</feature>
<keyword evidence="8 10" id="KW-0472">Membrane</keyword>
<evidence type="ECO:0000313" key="12">
    <source>
        <dbReference type="Proteomes" id="UP000282515"/>
    </source>
</evidence>
<keyword evidence="7 10" id="KW-1133">Transmembrane helix</keyword>
<comment type="caution">
    <text evidence="11">The sequence shown here is derived from an EMBL/GenBank/DDBJ whole genome shotgun (WGS) entry which is preliminary data.</text>
</comment>
<dbReference type="AlphaFoldDB" id="A0A3L8PQH8"/>
<feature type="transmembrane region" description="Helical" evidence="10">
    <location>
        <begin position="260"/>
        <end position="277"/>
    </location>
</feature>
<feature type="transmembrane region" description="Helical" evidence="10">
    <location>
        <begin position="210"/>
        <end position="229"/>
    </location>
</feature>
<feature type="transmembrane region" description="Helical" evidence="10">
    <location>
        <begin position="57"/>
        <end position="78"/>
    </location>
</feature>
<dbReference type="GO" id="GO:0015192">
    <property type="term" value="F:L-phenylalanine transmembrane transporter activity"/>
    <property type="evidence" value="ECO:0007669"/>
    <property type="project" value="TreeGrafter"/>
</dbReference>
<protein>
    <submittedName>
        <fullName evidence="11">Branched-chain amino acid ABC transporter permease</fullName>
    </submittedName>
</protein>
<comment type="subcellular location">
    <subcellularLocation>
        <location evidence="1">Cell membrane</location>
        <topology evidence="1">Multi-pass membrane protein</topology>
    </subcellularLocation>
</comment>
<dbReference type="GO" id="GO:0005886">
    <property type="term" value="C:plasma membrane"/>
    <property type="evidence" value="ECO:0007669"/>
    <property type="project" value="UniProtKB-SubCell"/>
</dbReference>
<comment type="similarity">
    <text evidence="9">Belongs to the binding-protein-dependent transport system permease family. LivHM subfamily.</text>
</comment>
<proteinExistence type="inferred from homology"/>
<accession>A0A3L8PQH8</accession>
<evidence type="ECO:0000256" key="9">
    <source>
        <dbReference type="ARBA" id="ARBA00037998"/>
    </source>
</evidence>
<dbReference type="PANTHER" id="PTHR11795">
    <property type="entry name" value="BRANCHED-CHAIN AMINO ACID TRANSPORT SYSTEM PERMEASE PROTEIN LIVH"/>
    <property type="match status" value="1"/>
</dbReference>
<dbReference type="RefSeq" id="WP_121792508.1">
    <property type="nucleotide sequence ID" value="NZ_RDBF01000001.1"/>
</dbReference>
<dbReference type="GO" id="GO:0042941">
    <property type="term" value="P:D-alanine transmembrane transport"/>
    <property type="evidence" value="ECO:0007669"/>
    <property type="project" value="TreeGrafter"/>
</dbReference>
<keyword evidence="2" id="KW-0813">Transport</keyword>
<dbReference type="GO" id="GO:0015190">
    <property type="term" value="F:L-leucine transmembrane transporter activity"/>
    <property type="evidence" value="ECO:0007669"/>
    <property type="project" value="TreeGrafter"/>
</dbReference>
<sequence>MIIEYLISALGLGALYALLTIGVALLFGVLGLMNFAYGEIILAAAFALYFFREQPWFFAVIMAVVFAVVVAVLSERLAFHPLRGADPVTLMIASFAVSLALQSVARMTVLPRAQGVPPESFLSQRVDLLGARVSVLDLLTFVLCGTVLAAVAYVMGRTSLGVQLRAAAENFQMAEALGVKGNRVIASAFVIAGVLAGIGAVVFVARQGAVSAEMGLQPMLVGVIGAVLGGMSSLRGAALGGFILGVGTATLEALLPSSLIAFRDAFLFTALIAVLVVRPQGLLSGSKVRVS</sequence>
<evidence type="ECO:0000256" key="5">
    <source>
        <dbReference type="ARBA" id="ARBA00022692"/>
    </source>
</evidence>
<dbReference type="GO" id="GO:0015808">
    <property type="term" value="P:L-alanine transport"/>
    <property type="evidence" value="ECO:0007669"/>
    <property type="project" value="TreeGrafter"/>
</dbReference>
<evidence type="ECO:0000256" key="2">
    <source>
        <dbReference type="ARBA" id="ARBA00022448"/>
    </source>
</evidence>
<keyword evidence="5 10" id="KW-0812">Transmembrane</keyword>
<dbReference type="CDD" id="cd06582">
    <property type="entry name" value="TM_PBP1_LivH_like"/>
    <property type="match status" value="1"/>
</dbReference>
<dbReference type="EMBL" id="RDBF01000001">
    <property type="protein sequence ID" value="RLV57099.1"/>
    <property type="molecule type" value="Genomic_DNA"/>
</dbReference>
<dbReference type="InterPro" id="IPR001851">
    <property type="entry name" value="ABC_transp_permease"/>
</dbReference>
<keyword evidence="3" id="KW-1003">Cell membrane</keyword>
<keyword evidence="6" id="KW-0029">Amino-acid transport</keyword>
<feature type="transmembrane region" description="Helical" evidence="10">
    <location>
        <begin position="184"/>
        <end position="204"/>
    </location>
</feature>
<evidence type="ECO:0000256" key="8">
    <source>
        <dbReference type="ARBA" id="ARBA00023136"/>
    </source>
</evidence>
<evidence type="ECO:0000256" key="4">
    <source>
        <dbReference type="ARBA" id="ARBA00022519"/>
    </source>
</evidence>
<name>A0A3L8PQH8_9ACTN</name>
<evidence type="ECO:0000256" key="7">
    <source>
        <dbReference type="ARBA" id="ARBA00022989"/>
    </source>
</evidence>
<feature type="transmembrane region" description="Helical" evidence="10">
    <location>
        <begin position="90"/>
        <end position="109"/>
    </location>
</feature>
<dbReference type="PANTHER" id="PTHR11795:SF371">
    <property type="entry name" value="HIGH-AFFINITY BRANCHED-CHAIN AMINO ACID TRANSPORT SYSTEM PERMEASE PROTEIN LIVH"/>
    <property type="match status" value="1"/>
</dbReference>
<dbReference type="GO" id="GO:0005304">
    <property type="term" value="F:L-valine transmembrane transporter activity"/>
    <property type="evidence" value="ECO:0007669"/>
    <property type="project" value="TreeGrafter"/>
</dbReference>
<evidence type="ECO:0000256" key="6">
    <source>
        <dbReference type="ARBA" id="ARBA00022970"/>
    </source>
</evidence>
<keyword evidence="4" id="KW-0997">Cell inner membrane</keyword>
<evidence type="ECO:0000313" key="11">
    <source>
        <dbReference type="EMBL" id="RLV57099.1"/>
    </source>
</evidence>